<dbReference type="Proteomes" id="UP000011980">
    <property type="component" value="Unassembled WGS sequence"/>
</dbReference>
<dbReference type="PATRIC" id="fig|1240687.3.peg.276"/>
<accession>M6FTH4</accession>
<dbReference type="InterPro" id="IPR027417">
    <property type="entry name" value="P-loop_NTPase"/>
</dbReference>
<dbReference type="Gene3D" id="3.40.50.300">
    <property type="entry name" value="P-loop containing nucleotide triphosphate hydrolases"/>
    <property type="match status" value="1"/>
</dbReference>
<name>M6FTH4_9LEPT</name>
<comment type="caution">
    <text evidence="1">The sequence shown here is derived from an EMBL/GenBank/DDBJ whole genome shotgun (WGS) entry which is preliminary data.</text>
</comment>
<reference evidence="1 2" key="1">
    <citation type="submission" date="2013-01" db="EMBL/GenBank/DDBJ databases">
        <authorList>
            <person name="Harkins D.M."/>
            <person name="Durkin A.S."/>
            <person name="Brinkac L.M."/>
            <person name="Haft D.H."/>
            <person name="Selengut J.D."/>
            <person name="Sanka R."/>
            <person name="DePew J."/>
            <person name="Purushe J."/>
            <person name="Galloway R.L."/>
            <person name="Vinetz J.M."/>
            <person name="Sutton G.G."/>
            <person name="Nierman W.C."/>
            <person name="Fouts D.E."/>
        </authorList>
    </citation>
    <scope>NUCLEOTIDE SEQUENCE [LARGE SCALE GENOMIC DNA]</scope>
    <source>
        <strain evidence="1 2">Nikolaevo</strain>
    </source>
</reference>
<dbReference type="EMBL" id="ANCE01000018">
    <property type="protein sequence ID" value="EMK26066.1"/>
    <property type="molecule type" value="Genomic_DNA"/>
</dbReference>
<dbReference type="InterPro" id="IPR038257">
    <property type="entry name" value="CRISPR-assoc_Cas3_HD_sf"/>
</dbReference>
<proteinExistence type="predicted"/>
<dbReference type="AlphaFoldDB" id="M6FTH4"/>
<dbReference type="Gene3D" id="1.10.3210.30">
    <property type="match status" value="1"/>
</dbReference>
<sequence length="199" mass="22710">MKTLQYVIKSICSEYNISVSNLKKIIPASIRIFAGFVSVCDWIGSDKEHFNYNENPFRIGSNIAASYLSKEEDMEFRTNANDIDYWKIAKRNAKLALQQIQLIPESIERITTFDKILNDKKTPRPIQRALEELQADKPSLVIVEAPTGEGKTESAFFQFARNPGKGFYFGLPTQASANQISERIKIFLKETLKTNEEAY</sequence>
<organism evidence="1 2">
    <name type="scientific">Leptospira kirschneri serovar Bulgarica str. Nikolaevo</name>
    <dbReference type="NCBI Taxonomy" id="1240687"/>
    <lineage>
        <taxon>Bacteria</taxon>
        <taxon>Pseudomonadati</taxon>
        <taxon>Spirochaetota</taxon>
        <taxon>Spirochaetia</taxon>
        <taxon>Leptospirales</taxon>
        <taxon>Leptospiraceae</taxon>
        <taxon>Leptospira</taxon>
    </lineage>
</organism>
<evidence type="ECO:0000313" key="1">
    <source>
        <dbReference type="EMBL" id="EMK26066.1"/>
    </source>
</evidence>
<dbReference type="SUPFAM" id="SSF52540">
    <property type="entry name" value="P-loop containing nucleoside triphosphate hydrolases"/>
    <property type="match status" value="1"/>
</dbReference>
<gene>
    <name evidence="1" type="ORF">LEP1GSC008_3636</name>
</gene>
<dbReference type="RefSeq" id="WP_020762515.1">
    <property type="nucleotide sequence ID" value="NZ_ANCE01000018.1"/>
</dbReference>
<evidence type="ECO:0000313" key="2">
    <source>
        <dbReference type="Proteomes" id="UP000011980"/>
    </source>
</evidence>
<protein>
    <submittedName>
        <fullName evidence="1">Uncharacterized protein</fullName>
    </submittedName>
</protein>